<evidence type="ECO:0000259" key="2">
    <source>
        <dbReference type="Pfam" id="PF05239"/>
    </source>
</evidence>
<dbReference type="Pfam" id="PF05239">
    <property type="entry name" value="PRC"/>
    <property type="match status" value="1"/>
</dbReference>
<sequence length="365" mass="37940">MATQLITTHELEGTRVLGGKNGTKRIGKVRRFVFAPRAKRCIGFLVKRPDVLWMFRRKDMFVSIKGFDWVDGRIVVRNEPDAVDRGSIKAMGLNWDECVLWLGLPVVTESGESLGIVGDVMFNQRTGLVESLTTDSGATANAILGKRTIPADEILGFRKGVGVALAEVGSEGVQQEEGSVELGAIVVTDAAATLNAEGGVAEAAGKATAVAVDKVHKTVDKAVDKAKPVVSDAAKAAGEAINAGARATGEQIAKSKTMFSDFKEEYDKASGKKAAAKKPAAGAKKSAGTSASSAAKKGASGGAKKSSSAAKPAGTAAKKAATTKKPAGAAKAAGTAKKAAPKKQPPKKNMFEAFKEEYDKARHDD</sequence>
<dbReference type="Gene3D" id="2.30.30.240">
    <property type="entry name" value="PRC-barrel domain"/>
    <property type="match status" value="1"/>
</dbReference>
<dbReference type="InterPro" id="IPR027275">
    <property type="entry name" value="PRC-brl_dom"/>
</dbReference>
<feature type="compositionally biased region" description="Low complexity" evidence="1">
    <location>
        <begin position="277"/>
        <end position="338"/>
    </location>
</feature>
<dbReference type="InterPro" id="IPR011033">
    <property type="entry name" value="PRC_barrel-like_sf"/>
</dbReference>
<name>A0A7C9JC84_9BACT</name>
<protein>
    <submittedName>
        <fullName evidence="3">PRC-barrel domain protein</fullName>
    </submittedName>
</protein>
<dbReference type="EMBL" id="QWKH01000001">
    <property type="protein sequence ID" value="NBI33461.1"/>
    <property type="molecule type" value="Genomic_DNA"/>
</dbReference>
<reference evidence="3" key="1">
    <citation type="submission" date="2018-08" db="EMBL/GenBank/DDBJ databases">
        <title>Murine metabolic-syndrome-specific gut microbial biobank.</title>
        <authorList>
            <person name="Liu C."/>
        </authorList>
    </citation>
    <scope>NUCLEOTIDE SEQUENCE [LARGE SCALE GENOMIC DNA]</scope>
    <source>
        <strain evidence="3">Z82</strain>
    </source>
</reference>
<proteinExistence type="predicted"/>
<dbReference type="AlphaFoldDB" id="A0A7C9JC84"/>
<dbReference type="SUPFAM" id="SSF50346">
    <property type="entry name" value="PRC-barrel domain"/>
    <property type="match status" value="1"/>
</dbReference>
<evidence type="ECO:0000313" key="3">
    <source>
        <dbReference type="EMBL" id="NBI33461.1"/>
    </source>
</evidence>
<evidence type="ECO:0000256" key="1">
    <source>
        <dbReference type="SAM" id="MobiDB-lite"/>
    </source>
</evidence>
<feature type="region of interest" description="Disordered" evidence="1">
    <location>
        <begin position="272"/>
        <end position="365"/>
    </location>
</feature>
<comment type="caution">
    <text evidence="3">The sequence shown here is derived from an EMBL/GenBank/DDBJ whole genome shotgun (WGS) entry which is preliminary data.</text>
</comment>
<feature type="compositionally biased region" description="Basic and acidic residues" evidence="1">
    <location>
        <begin position="349"/>
        <end position="365"/>
    </location>
</feature>
<gene>
    <name evidence="3" type="ORF">D1639_00105</name>
</gene>
<accession>A0A7C9JC84</accession>
<feature type="domain" description="PRC-barrel" evidence="2">
    <location>
        <begin position="102"/>
        <end position="139"/>
    </location>
</feature>
<organism evidence="3">
    <name type="scientific">Muribaculaceae bacterium Z82</name>
    <dbReference type="NCBI Taxonomy" id="2304548"/>
    <lineage>
        <taxon>Bacteria</taxon>
        <taxon>Pseudomonadati</taxon>
        <taxon>Bacteroidota</taxon>
        <taxon>Bacteroidia</taxon>
        <taxon>Bacteroidales</taxon>
        <taxon>Muribaculaceae</taxon>
    </lineage>
</organism>